<dbReference type="InterPro" id="IPR002305">
    <property type="entry name" value="aa-tRNA-synth_Ic"/>
</dbReference>
<keyword evidence="5 6" id="KW-0030">Aminoacyl-tRNA synthetase</keyword>
<name>A0A0C2G8C9_9BILA</name>
<keyword evidence="2 6" id="KW-0547">Nucleotide-binding</keyword>
<dbReference type="GO" id="GO:0004830">
    <property type="term" value="F:tryptophan-tRNA ligase activity"/>
    <property type="evidence" value="ECO:0007669"/>
    <property type="project" value="TreeGrafter"/>
</dbReference>
<sequence>MYWQDSTHLRARRSQGSRIQVLHDPGKQFFALGPTSEETQEWTARNFLDFISVDLSPHRPGHWPAIPFDLDALYYSIWGILDSIACAKPHWPVEALKRDLTKAWNNLLMDIIARAVDDFPRRLKKWVLMRSVRHFCEEVCQHPELYFSGIQPTGVPHLGNYFGFIEPWIQLQNSLPPTTKMILAIADQHALSLGPKPSDESIML</sequence>
<keyword evidence="4 6" id="KW-0648">Protein biosynthesis</keyword>
<evidence type="ECO:0000256" key="1">
    <source>
        <dbReference type="ARBA" id="ARBA00022598"/>
    </source>
</evidence>
<dbReference type="GO" id="GO:0005759">
    <property type="term" value="C:mitochondrial matrix"/>
    <property type="evidence" value="ECO:0007669"/>
    <property type="project" value="TreeGrafter"/>
</dbReference>
<dbReference type="EMBL" id="KN734616">
    <property type="protein sequence ID" value="KIH57240.1"/>
    <property type="molecule type" value="Genomic_DNA"/>
</dbReference>
<evidence type="ECO:0000313" key="8">
    <source>
        <dbReference type="Proteomes" id="UP000054047"/>
    </source>
</evidence>
<dbReference type="PANTHER" id="PTHR43766:SF1">
    <property type="entry name" value="TRYPTOPHAN--TRNA LIGASE, MITOCHONDRIAL"/>
    <property type="match status" value="1"/>
</dbReference>
<dbReference type="GO" id="GO:0003676">
    <property type="term" value="F:nucleic acid binding"/>
    <property type="evidence" value="ECO:0007669"/>
    <property type="project" value="InterPro"/>
</dbReference>
<gene>
    <name evidence="7" type="ORF">ANCDUO_12569</name>
</gene>
<dbReference type="Gene3D" id="3.40.50.620">
    <property type="entry name" value="HUPs"/>
    <property type="match status" value="1"/>
</dbReference>
<dbReference type="PANTHER" id="PTHR43766">
    <property type="entry name" value="TRYPTOPHAN--TRNA LIGASE, MITOCHONDRIAL"/>
    <property type="match status" value="1"/>
</dbReference>
<evidence type="ECO:0000256" key="3">
    <source>
        <dbReference type="ARBA" id="ARBA00022840"/>
    </source>
</evidence>
<dbReference type="Gene3D" id="3.30.420.10">
    <property type="entry name" value="Ribonuclease H-like superfamily/Ribonuclease H"/>
    <property type="match status" value="1"/>
</dbReference>
<dbReference type="InterPro" id="IPR014729">
    <property type="entry name" value="Rossmann-like_a/b/a_fold"/>
</dbReference>
<dbReference type="PROSITE" id="PS00178">
    <property type="entry name" value="AA_TRNA_LIGASE_I"/>
    <property type="match status" value="1"/>
</dbReference>
<dbReference type="GO" id="GO:0070183">
    <property type="term" value="P:mitochondrial tryptophanyl-tRNA aminoacylation"/>
    <property type="evidence" value="ECO:0007669"/>
    <property type="project" value="TreeGrafter"/>
</dbReference>
<evidence type="ECO:0000256" key="6">
    <source>
        <dbReference type="RuleBase" id="RU363036"/>
    </source>
</evidence>
<keyword evidence="1 6" id="KW-0436">Ligase</keyword>
<dbReference type="OrthoDB" id="15808at2759"/>
<comment type="similarity">
    <text evidence="6">Belongs to the class-I aminoacyl-tRNA synthetase family.</text>
</comment>
<organism evidence="7 8">
    <name type="scientific">Ancylostoma duodenale</name>
    <dbReference type="NCBI Taxonomy" id="51022"/>
    <lineage>
        <taxon>Eukaryota</taxon>
        <taxon>Metazoa</taxon>
        <taxon>Ecdysozoa</taxon>
        <taxon>Nematoda</taxon>
        <taxon>Chromadorea</taxon>
        <taxon>Rhabditida</taxon>
        <taxon>Rhabditina</taxon>
        <taxon>Rhabditomorpha</taxon>
        <taxon>Strongyloidea</taxon>
        <taxon>Ancylostomatidae</taxon>
        <taxon>Ancylostomatinae</taxon>
        <taxon>Ancylostoma</taxon>
    </lineage>
</organism>
<dbReference type="GO" id="GO:0005524">
    <property type="term" value="F:ATP binding"/>
    <property type="evidence" value="ECO:0007669"/>
    <property type="project" value="UniProtKB-KW"/>
</dbReference>
<evidence type="ECO:0000256" key="5">
    <source>
        <dbReference type="ARBA" id="ARBA00023146"/>
    </source>
</evidence>
<evidence type="ECO:0008006" key="9">
    <source>
        <dbReference type="Google" id="ProtNLM"/>
    </source>
</evidence>
<accession>A0A0C2G8C9</accession>
<protein>
    <recommendedName>
        <fullName evidence="9">Tryptophan--tRNA ligase</fullName>
    </recommendedName>
</protein>
<evidence type="ECO:0000313" key="7">
    <source>
        <dbReference type="EMBL" id="KIH57240.1"/>
    </source>
</evidence>
<dbReference type="AlphaFoldDB" id="A0A0C2G8C9"/>
<keyword evidence="8" id="KW-1185">Reference proteome</keyword>
<dbReference type="Pfam" id="PF00579">
    <property type="entry name" value="tRNA-synt_1b"/>
    <property type="match status" value="1"/>
</dbReference>
<keyword evidence="3 6" id="KW-0067">ATP-binding</keyword>
<dbReference type="Proteomes" id="UP000054047">
    <property type="component" value="Unassembled WGS sequence"/>
</dbReference>
<dbReference type="InterPro" id="IPR001412">
    <property type="entry name" value="aa-tRNA-synth_I_CS"/>
</dbReference>
<dbReference type="InterPro" id="IPR036397">
    <property type="entry name" value="RNaseH_sf"/>
</dbReference>
<dbReference type="SUPFAM" id="SSF52374">
    <property type="entry name" value="Nucleotidylyl transferase"/>
    <property type="match status" value="1"/>
</dbReference>
<proteinExistence type="inferred from homology"/>
<reference evidence="7 8" key="1">
    <citation type="submission" date="2013-12" db="EMBL/GenBank/DDBJ databases">
        <title>Draft genome of the parsitic nematode Ancylostoma duodenale.</title>
        <authorList>
            <person name="Mitreva M."/>
        </authorList>
    </citation>
    <scope>NUCLEOTIDE SEQUENCE [LARGE SCALE GENOMIC DNA]</scope>
    <source>
        <strain evidence="7 8">Zhejiang</strain>
    </source>
</reference>
<dbReference type="InterPro" id="IPR050203">
    <property type="entry name" value="Trp-tRNA_synthetase"/>
</dbReference>
<evidence type="ECO:0000256" key="4">
    <source>
        <dbReference type="ARBA" id="ARBA00022917"/>
    </source>
</evidence>
<evidence type="ECO:0000256" key="2">
    <source>
        <dbReference type="ARBA" id="ARBA00022741"/>
    </source>
</evidence>